<evidence type="ECO:0000313" key="1">
    <source>
        <dbReference type="EMBL" id="MFD2614779.1"/>
    </source>
</evidence>
<keyword evidence="2" id="KW-1185">Reference proteome</keyword>
<sequence>MDKKTYYVSVQASTVLENQGAGAYEFEIQATPEDLEMLYELFEIKREYDDGTFFRTHIPAVPYHLDEDNDGYDAALKEIYNLIGKLGTPETSKHISQMQLDGLGTPY</sequence>
<comment type="caution">
    <text evidence="1">The sequence shown here is derived from an EMBL/GenBank/DDBJ whole genome shotgun (WGS) entry which is preliminary data.</text>
</comment>
<dbReference type="RefSeq" id="WP_377606025.1">
    <property type="nucleotide sequence ID" value="NZ_JBHUME010000014.1"/>
</dbReference>
<evidence type="ECO:0000313" key="2">
    <source>
        <dbReference type="Proteomes" id="UP001597541"/>
    </source>
</evidence>
<evidence type="ECO:0008006" key="3">
    <source>
        <dbReference type="Google" id="ProtNLM"/>
    </source>
</evidence>
<gene>
    <name evidence="1" type="ORF">ACFSUF_20400</name>
</gene>
<reference evidence="2" key="1">
    <citation type="journal article" date="2019" name="Int. J. Syst. Evol. Microbiol.">
        <title>The Global Catalogue of Microorganisms (GCM) 10K type strain sequencing project: providing services to taxonomists for standard genome sequencing and annotation.</title>
        <authorList>
            <consortium name="The Broad Institute Genomics Platform"/>
            <consortium name="The Broad Institute Genome Sequencing Center for Infectious Disease"/>
            <person name="Wu L."/>
            <person name="Ma J."/>
        </authorList>
    </citation>
    <scope>NUCLEOTIDE SEQUENCE [LARGE SCALE GENOMIC DNA]</scope>
    <source>
        <strain evidence="2">KCTC 3950</strain>
    </source>
</reference>
<dbReference type="Proteomes" id="UP001597541">
    <property type="component" value="Unassembled WGS sequence"/>
</dbReference>
<protein>
    <recommendedName>
        <fullName evidence="3">Hydrolase</fullName>
    </recommendedName>
</protein>
<name>A0ABW5PJP8_9BACL</name>
<accession>A0ABW5PJP8</accession>
<organism evidence="1 2">
    <name type="scientific">Paenibacillus gansuensis</name>
    <dbReference type="NCBI Taxonomy" id="306542"/>
    <lineage>
        <taxon>Bacteria</taxon>
        <taxon>Bacillati</taxon>
        <taxon>Bacillota</taxon>
        <taxon>Bacilli</taxon>
        <taxon>Bacillales</taxon>
        <taxon>Paenibacillaceae</taxon>
        <taxon>Paenibacillus</taxon>
    </lineage>
</organism>
<proteinExistence type="predicted"/>
<dbReference type="EMBL" id="JBHUME010000014">
    <property type="protein sequence ID" value="MFD2614779.1"/>
    <property type="molecule type" value="Genomic_DNA"/>
</dbReference>